<dbReference type="NCBIfam" id="TIGR03998">
    <property type="entry name" value="thiol_BshC"/>
    <property type="match status" value="1"/>
</dbReference>
<dbReference type="PIRSF" id="PIRSF012535">
    <property type="entry name" value="UCP012535"/>
    <property type="match status" value="1"/>
</dbReference>
<dbReference type="InterPro" id="IPR055398">
    <property type="entry name" value="Rossmann-like_BshC"/>
</dbReference>
<dbReference type="Pfam" id="PF24850">
    <property type="entry name" value="CC_BshC"/>
    <property type="match status" value="1"/>
</dbReference>
<dbReference type="GO" id="GO:0016874">
    <property type="term" value="F:ligase activity"/>
    <property type="evidence" value="ECO:0007669"/>
    <property type="project" value="UniProtKB-UniRule"/>
</dbReference>
<evidence type="ECO:0000256" key="1">
    <source>
        <dbReference type="ARBA" id="ARBA00022598"/>
    </source>
</evidence>
<sequence>MRIDPIQLKPKQSLFHDYKYNFENVKDKFSYAPGDQEAWKNRWQFLQDQTYQRTNLSEVLKEMNERWGAPKSTLDNIERLKDENATVVIAGQQAGLLTGPLYTVHKIISVLQLAKKKEAELGKPVLPVFWVAGEDHDFDEINHIMVNSHGKMKKMAISQEPDRKASVSDIKIDQKAGEEWLQQIFSEIDETEYTGDFYQQTLRLLEQSESYSDFFAKLVYLLFPDEGLVVMDAHRPEVRKLESAYFTSMIQQNAEIAHRVFSAIQLNAQDGYETVLDSEAEDAHLFYHHEGERVLLTREKDGSFRGKQNEVLLSEQELLEIAEHHPECLSNNVVSRPLMQDFLFPVLAFIGGPGEINYWSVLKPGFEAVGLQMPPVLPRLSFTLVDRKSEQDLKHFHLEPQEAVQFGTGEKKMRWIASKSAPPIPQLSAQVKEEIERIHKPLREKSAELGPDLEGLADKNLHYIYQHVDYLEKRMAKTLEEKYEREVTQFNELDLLLHPAGGLQERMWSILPWVNEQGTDVFQRLNQHLLTFDQDHYVVYV</sequence>
<dbReference type="OrthoDB" id="9765151at2"/>
<dbReference type="Proteomes" id="UP000198897">
    <property type="component" value="Unassembled WGS sequence"/>
</dbReference>
<name>A0A1I2MY20_9BACI</name>
<feature type="domain" description="Bacillithiol biosynthesis BshC C-terminal coiled-coil" evidence="4">
    <location>
        <begin position="382"/>
        <end position="540"/>
    </location>
</feature>
<comment type="function">
    <text evidence="2">Involved in bacillithiol (BSH) biosynthesis. May catalyze the last step of the pathway, the addition of cysteine to glucosamine malate (GlcN-Mal) to generate BSH.</text>
</comment>
<evidence type="ECO:0000256" key="2">
    <source>
        <dbReference type="HAMAP-Rule" id="MF_01867"/>
    </source>
</evidence>
<keyword evidence="1 2" id="KW-0436">Ligase</keyword>
<dbReference type="EC" id="6.-.-.-" evidence="2"/>
<reference evidence="6" key="1">
    <citation type="submission" date="2016-10" db="EMBL/GenBank/DDBJ databases">
        <authorList>
            <person name="Varghese N."/>
            <person name="Submissions S."/>
        </authorList>
    </citation>
    <scope>NUCLEOTIDE SEQUENCE [LARGE SCALE GENOMIC DNA]</scope>
    <source>
        <strain evidence="6">FP5</strain>
    </source>
</reference>
<evidence type="ECO:0000313" key="6">
    <source>
        <dbReference type="Proteomes" id="UP000198897"/>
    </source>
</evidence>
<dbReference type="RefSeq" id="WP_089751895.1">
    <property type="nucleotide sequence ID" value="NZ_FOOG01000015.1"/>
</dbReference>
<dbReference type="EMBL" id="FOOG01000015">
    <property type="protein sequence ID" value="SFF94367.1"/>
    <property type="molecule type" value="Genomic_DNA"/>
</dbReference>
<keyword evidence="6" id="KW-1185">Reference proteome</keyword>
<dbReference type="Pfam" id="PF10079">
    <property type="entry name" value="Rossmann-like_BshC"/>
    <property type="match status" value="1"/>
</dbReference>
<dbReference type="AlphaFoldDB" id="A0A1I2MY20"/>
<evidence type="ECO:0000259" key="4">
    <source>
        <dbReference type="Pfam" id="PF24850"/>
    </source>
</evidence>
<organism evidence="5 6">
    <name type="scientific">Halobacillus alkaliphilus</name>
    <dbReference type="NCBI Taxonomy" id="396056"/>
    <lineage>
        <taxon>Bacteria</taxon>
        <taxon>Bacillati</taxon>
        <taxon>Bacillota</taxon>
        <taxon>Bacilli</taxon>
        <taxon>Bacillales</taxon>
        <taxon>Bacillaceae</taxon>
        <taxon>Halobacillus</taxon>
    </lineage>
</organism>
<evidence type="ECO:0000259" key="3">
    <source>
        <dbReference type="Pfam" id="PF10079"/>
    </source>
</evidence>
<comment type="similarity">
    <text evidence="2">Belongs to the BshC family.</text>
</comment>
<feature type="domain" description="Bacillithiol biosynthesis BshC N-terminal Rossmann-like" evidence="3">
    <location>
        <begin position="1"/>
        <end position="380"/>
    </location>
</feature>
<dbReference type="InterPro" id="IPR011199">
    <property type="entry name" value="Bacillithiol_biosynth_BshC"/>
</dbReference>
<dbReference type="HAMAP" id="MF_01867">
    <property type="entry name" value="BshC"/>
    <property type="match status" value="1"/>
</dbReference>
<gene>
    <name evidence="2" type="primary">bshC</name>
    <name evidence="5" type="ORF">SAMN05216353_11515</name>
</gene>
<accession>A0A1I2MY20</accession>
<dbReference type="InterPro" id="IPR055399">
    <property type="entry name" value="CC_BshC"/>
</dbReference>
<proteinExistence type="inferred from homology"/>
<evidence type="ECO:0000313" key="5">
    <source>
        <dbReference type="EMBL" id="SFF94367.1"/>
    </source>
</evidence>
<protein>
    <recommendedName>
        <fullName evidence="2">Putative cysteine ligase BshC</fullName>
        <ecNumber evidence="2">6.-.-.-</ecNumber>
    </recommendedName>
</protein>